<organism evidence="2 3">
    <name type="scientific">Cylindrobasidium torrendii FP15055 ss-10</name>
    <dbReference type="NCBI Taxonomy" id="1314674"/>
    <lineage>
        <taxon>Eukaryota</taxon>
        <taxon>Fungi</taxon>
        <taxon>Dikarya</taxon>
        <taxon>Basidiomycota</taxon>
        <taxon>Agaricomycotina</taxon>
        <taxon>Agaricomycetes</taxon>
        <taxon>Agaricomycetidae</taxon>
        <taxon>Agaricales</taxon>
        <taxon>Marasmiineae</taxon>
        <taxon>Physalacriaceae</taxon>
        <taxon>Cylindrobasidium</taxon>
    </lineage>
</organism>
<accession>A0A0D7BFX7</accession>
<protein>
    <submittedName>
        <fullName evidence="2">Uncharacterized protein</fullName>
    </submittedName>
</protein>
<evidence type="ECO:0000313" key="2">
    <source>
        <dbReference type="EMBL" id="KIY68536.1"/>
    </source>
</evidence>
<evidence type="ECO:0000256" key="1">
    <source>
        <dbReference type="SAM" id="MobiDB-lite"/>
    </source>
</evidence>
<feature type="compositionally biased region" description="Acidic residues" evidence="1">
    <location>
        <begin position="219"/>
        <end position="230"/>
    </location>
</feature>
<gene>
    <name evidence="2" type="ORF">CYLTODRAFT_481519</name>
</gene>
<name>A0A0D7BFX7_9AGAR</name>
<feature type="region of interest" description="Disordered" evidence="1">
    <location>
        <begin position="27"/>
        <end position="59"/>
    </location>
</feature>
<feature type="compositionally biased region" description="Pro residues" evidence="1">
    <location>
        <begin position="28"/>
        <end position="39"/>
    </location>
</feature>
<dbReference type="EMBL" id="KN880500">
    <property type="protein sequence ID" value="KIY68536.1"/>
    <property type="molecule type" value="Genomic_DNA"/>
</dbReference>
<proteinExistence type="predicted"/>
<dbReference type="Proteomes" id="UP000054007">
    <property type="component" value="Unassembled WGS sequence"/>
</dbReference>
<keyword evidence="3" id="KW-1185">Reference proteome</keyword>
<feature type="region of interest" description="Disordered" evidence="1">
    <location>
        <begin position="182"/>
        <end position="251"/>
    </location>
</feature>
<feature type="compositionally biased region" description="Polar residues" evidence="1">
    <location>
        <begin position="204"/>
        <end position="215"/>
    </location>
</feature>
<reference evidence="2 3" key="1">
    <citation type="journal article" date="2015" name="Fungal Genet. Biol.">
        <title>Evolution of novel wood decay mechanisms in Agaricales revealed by the genome sequences of Fistulina hepatica and Cylindrobasidium torrendii.</title>
        <authorList>
            <person name="Floudas D."/>
            <person name="Held B.W."/>
            <person name="Riley R."/>
            <person name="Nagy L.G."/>
            <person name="Koehler G."/>
            <person name="Ransdell A.S."/>
            <person name="Younus H."/>
            <person name="Chow J."/>
            <person name="Chiniquy J."/>
            <person name="Lipzen A."/>
            <person name="Tritt A."/>
            <person name="Sun H."/>
            <person name="Haridas S."/>
            <person name="LaButti K."/>
            <person name="Ohm R.A."/>
            <person name="Kues U."/>
            <person name="Blanchette R.A."/>
            <person name="Grigoriev I.V."/>
            <person name="Minto R.E."/>
            <person name="Hibbett D.S."/>
        </authorList>
    </citation>
    <scope>NUCLEOTIDE SEQUENCE [LARGE SCALE GENOMIC DNA]</scope>
    <source>
        <strain evidence="2 3">FP15055 ss-10</strain>
    </source>
</reference>
<dbReference type="AlphaFoldDB" id="A0A0D7BFX7"/>
<sequence>MSDELDEFLTGSADAWTYPTADFIFSPTPEPNTAIPPTPIRHRVPLTSSKNKSKSKTNVPRIVENPLATRAPRTVNDPLWTHAVDDDVHPEVRAVSTTPRSPAENYHQGNDFPLVVDTPPFIALTPPQDSETEFYPPLLAETPRFISLSPALSRNSSLTLEGSSNGGFAYLPLRVDTPRFTSMTPSVVSSRHASPETMDPQDATPAQRSSISVASSYEADVESNQEEWEDVPQASSSNEVKKTQKVNKMNVKIPRKVGVKLNAGGFPKQGLKTVRMSTLARESTYDPHKIKMSKSAK</sequence>
<feature type="compositionally biased region" description="Polar residues" evidence="1">
    <location>
        <begin position="182"/>
        <end position="192"/>
    </location>
</feature>
<evidence type="ECO:0000313" key="3">
    <source>
        <dbReference type="Proteomes" id="UP000054007"/>
    </source>
</evidence>